<proteinExistence type="predicted"/>
<accession>A0AAV1D0F0</accession>
<feature type="compositionally biased region" description="Basic and acidic residues" evidence="1">
    <location>
        <begin position="8"/>
        <end position="25"/>
    </location>
</feature>
<dbReference type="EMBL" id="OX459121">
    <property type="protein sequence ID" value="CAI9101167.1"/>
    <property type="molecule type" value="Genomic_DNA"/>
</dbReference>
<feature type="region of interest" description="Disordered" evidence="1">
    <location>
        <begin position="1"/>
        <end position="54"/>
    </location>
</feature>
<evidence type="ECO:0000256" key="1">
    <source>
        <dbReference type="SAM" id="MobiDB-lite"/>
    </source>
</evidence>
<evidence type="ECO:0000313" key="2">
    <source>
        <dbReference type="EMBL" id="CAI9101167.1"/>
    </source>
</evidence>
<gene>
    <name evidence="2" type="ORF">OLC1_LOCUS10821</name>
</gene>
<sequence>MAEINPLNKKEGDADEILDKEKIEEENGADLSEEIEQENAADTSSSSGGGLRTSPTLTELNLVVLLSFLSSAPGEFMDFQDDHNKTKSNLKDPNQPHHSVPRISQRQRVTNEFRASSPQSARFQTKIKDCRYVTSVSQLTLLVTTTQDSATSALKQLVS</sequence>
<reference evidence="2" key="1">
    <citation type="submission" date="2023-03" db="EMBL/GenBank/DDBJ databases">
        <authorList>
            <person name="Julca I."/>
        </authorList>
    </citation>
    <scope>NUCLEOTIDE SEQUENCE</scope>
</reference>
<protein>
    <submittedName>
        <fullName evidence="2">OLC1v1038426C1</fullName>
    </submittedName>
</protein>
<name>A0AAV1D0F0_OLDCO</name>
<feature type="region of interest" description="Disordered" evidence="1">
    <location>
        <begin position="79"/>
        <end position="102"/>
    </location>
</feature>
<feature type="compositionally biased region" description="Acidic residues" evidence="1">
    <location>
        <begin position="26"/>
        <end position="39"/>
    </location>
</feature>
<organism evidence="2 3">
    <name type="scientific">Oldenlandia corymbosa var. corymbosa</name>
    <dbReference type="NCBI Taxonomy" id="529605"/>
    <lineage>
        <taxon>Eukaryota</taxon>
        <taxon>Viridiplantae</taxon>
        <taxon>Streptophyta</taxon>
        <taxon>Embryophyta</taxon>
        <taxon>Tracheophyta</taxon>
        <taxon>Spermatophyta</taxon>
        <taxon>Magnoliopsida</taxon>
        <taxon>eudicotyledons</taxon>
        <taxon>Gunneridae</taxon>
        <taxon>Pentapetalae</taxon>
        <taxon>asterids</taxon>
        <taxon>lamiids</taxon>
        <taxon>Gentianales</taxon>
        <taxon>Rubiaceae</taxon>
        <taxon>Rubioideae</taxon>
        <taxon>Spermacoceae</taxon>
        <taxon>Hedyotis-Oldenlandia complex</taxon>
        <taxon>Oldenlandia</taxon>
    </lineage>
</organism>
<dbReference type="Proteomes" id="UP001161247">
    <property type="component" value="Chromosome 4"/>
</dbReference>
<keyword evidence="3" id="KW-1185">Reference proteome</keyword>
<evidence type="ECO:0000313" key="3">
    <source>
        <dbReference type="Proteomes" id="UP001161247"/>
    </source>
</evidence>
<dbReference type="AlphaFoldDB" id="A0AAV1D0F0"/>